<dbReference type="PANTHER" id="PTHR33408:SF2">
    <property type="entry name" value="TRANSPOSASE DDE DOMAIN-CONTAINING PROTEIN"/>
    <property type="match status" value="1"/>
</dbReference>
<keyword evidence="10" id="KW-1185">Reference proteome</keyword>
<dbReference type="EMBL" id="CP017634">
    <property type="protein sequence ID" value="ATW23935.1"/>
    <property type="molecule type" value="Genomic_DNA"/>
</dbReference>
<proteinExistence type="predicted"/>
<feature type="domain" description="Transposase DDE" evidence="3">
    <location>
        <begin position="360"/>
        <end position="482"/>
    </location>
</feature>
<dbReference type="EMBL" id="CP017634">
    <property type="protein sequence ID" value="ATW26315.1"/>
    <property type="molecule type" value="Genomic_DNA"/>
</dbReference>
<dbReference type="KEGG" id="fwa:DCMF_28675"/>
<dbReference type="EMBL" id="CP017634">
    <property type="protein sequence ID" value="ATW28202.1"/>
    <property type="molecule type" value="Genomic_DNA"/>
</dbReference>
<dbReference type="Pfam" id="PF05598">
    <property type="entry name" value="DUF772"/>
    <property type="match status" value="1"/>
</dbReference>
<dbReference type="NCBIfam" id="NF033551">
    <property type="entry name" value="transpos_IS1182"/>
    <property type="match status" value="1"/>
</dbReference>
<evidence type="ECO:0000259" key="2">
    <source>
        <dbReference type="Pfam" id="PF13612"/>
    </source>
</evidence>
<protein>
    <submittedName>
        <fullName evidence="7">Transposase</fullName>
    </submittedName>
</protein>
<accession>A0A3G1KVM3</accession>
<sequence length="491" mass="56458">MLRDNSQMQLSLSPYQGLYDIVVPQEHLLRKIKEHIDFSFVNPMLRKQYCENFGRPAKEPEMMFKLMFLKKMYDLSDEKLISGAQTDMAYKYFLDLDPEAEMIDPSLLTKFRKTRITEDILEDMLRETIRQGIEKGIIKSTAIIVDSTHTNSAARPKTVTQVLRELSKQFRRKIYREMIELSEKFPEKPSETAELAEEIEYTYHLLENVKEDILQSEKISLIELYERIKELLDTQRIREIRSKNDEDARFGHKTATSTFFGYKSHLAMSEERIITGIEVTHGGEADCKQLPALLEKSQNNGVEVKEIIGDMAYVSEDNLDTCEEDGVMLFAKTNSAVAAAAASSLDEGFSFNKDAGLLQCPAGELAMRVEKRAAENGNTYLRYVFSKVKCRKCPLWEQCRVGKSKAKERSYSITQPNEKNRLRLEFEAGEYFRERLKIRHRIEEKNGEMKVAHGLGKADSVGLDAMRLQTYFTAFVVNVKRIVKLSALNPA</sequence>
<name>A0A3G1KVM3_FORW1</name>
<dbReference type="OrthoDB" id="9789070at2"/>
<evidence type="ECO:0000313" key="7">
    <source>
        <dbReference type="EMBL" id="ATW26275.1"/>
    </source>
</evidence>
<dbReference type="EMBL" id="CP017634">
    <property type="protein sequence ID" value="ATW25613.1"/>
    <property type="molecule type" value="Genomic_DNA"/>
</dbReference>
<evidence type="ECO:0000313" key="8">
    <source>
        <dbReference type="EMBL" id="ATW26315.1"/>
    </source>
</evidence>
<organism evidence="7 10">
    <name type="scientific">Formimonas warabiya</name>
    <dbReference type="NCBI Taxonomy" id="1761012"/>
    <lineage>
        <taxon>Bacteria</taxon>
        <taxon>Bacillati</taxon>
        <taxon>Bacillota</taxon>
        <taxon>Clostridia</taxon>
        <taxon>Eubacteriales</taxon>
        <taxon>Peptococcaceae</taxon>
        <taxon>Candidatus Formimonas</taxon>
    </lineage>
</organism>
<evidence type="ECO:0000259" key="1">
    <source>
        <dbReference type="Pfam" id="PF05598"/>
    </source>
</evidence>
<evidence type="ECO:0000313" key="5">
    <source>
        <dbReference type="EMBL" id="ATW25613.1"/>
    </source>
</evidence>
<dbReference type="KEGG" id="fwa:DCMF_03200"/>
<dbReference type="PANTHER" id="PTHR33408">
    <property type="entry name" value="TRANSPOSASE"/>
    <property type="match status" value="1"/>
</dbReference>
<dbReference type="EMBL" id="CP017634">
    <property type="protein sequence ID" value="ATW25718.1"/>
    <property type="molecule type" value="Genomic_DNA"/>
</dbReference>
<feature type="domain" description="Transposase InsH N-terminal" evidence="1">
    <location>
        <begin position="22"/>
        <end position="113"/>
    </location>
</feature>
<dbReference type="Pfam" id="PF13612">
    <property type="entry name" value="DDE_Tnp_1_3"/>
    <property type="match status" value="1"/>
</dbReference>
<feature type="domain" description="Transposase DDE" evidence="2">
    <location>
        <begin position="235"/>
        <end position="346"/>
    </location>
</feature>
<evidence type="ECO:0000313" key="9">
    <source>
        <dbReference type="EMBL" id="ATW28202.1"/>
    </source>
</evidence>
<dbReference type="EMBL" id="CP017634">
    <property type="protein sequence ID" value="ATW26275.1"/>
    <property type="molecule type" value="Genomic_DNA"/>
</dbReference>
<evidence type="ECO:0000259" key="3">
    <source>
        <dbReference type="Pfam" id="PF13751"/>
    </source>
</evidence>
<gene>
    <name evidence="4" type="ORF">DCMF_03200</name>
    <name evidence="5" type="ORF">DCMF_13350</name>
    <name evidence="6" type="ORF">DCMF_13940</name>
    <name evidence="7" type="ORF">DCMF_17270</name>
    <name evidence="8" type="ORF">DCMF_17490</name>
    <name evidence="9" type="ORF">DCMF_28675</name>
</gene>
<dbReference type="KEGG" id="fwa:DCMF_17490"/>
<dbReference type="KEGG" id="fwa:DCMF_17270"/>
<dbReference type="InterPro" id="IPR025668">
    <property type="entry name" value="Tnp_DDE_dom"/>
</dbReference>
<evidence type="ECO:0000313" key="10">
    <source>
        <dbReference type="Proteomes" id="UP000323521"/>
    </source>
</evidence>
<dbReference type="KEGG" id="fwa:DCMF_13350"/>
<evidence type="ECO:0000313" key="4">
    <source>
        <dbReference type="EMBL" id="ATW23935.1"/>
    </source>
</evidence>
<dbReference type="AlphaFoldDB" id="A0A3G1KVM3"/>
<dbReference type="InterPro" id="IPR047629">
    <property type="entry name" value="IS1182_transpos"/>
</dbReference>
<reference evidence="7 10" key="1">
    <citation type="submission" date="2016-10" db="EMBL/GenBank/DDBJ databases">
        <title>Complete Genome Sequence of Peptococcaceae strain DCMF.</title>
        <authorList>
            <person name="Edwards R.J."/>
            <person name="Holland S.I."/>
            <person name="Deshpande N.P."/>
            <person name="Wong Y.K."/>
            <person name="Ertan H."/>
            <person name="Manefield M."/>
            <person name="Russell T.L."/>
            <person name="Lee M.J."/>
        </authorList>
    </citation>
    <scope>NUCLEOTIDE SEQUENCE [LARGE SCALE GENOMIC DNA]</scope>
    <source>
        <strain evidence="7 10">DCMF</strain>
    </source>
</reference>
<dbReference type="Proteomes" id="UP000323521">
    <property type="component" value="Chromosome"/>
</dbReference>
<dbReference type="KEGG" id="fwa:DCMF_13940"/>
<evidence type="ECO:0000313" key="6">
    <source>
        <dbReference type="EMBL" id="ATW25718.1"/>
    </source>
</evidence>
<dbReference type="InterPro" id="IPR008490">
    <property type="entry name" value="Transposase_InsH_N"/>
</dbReference>
<dbReference type="Pfam" id="PF13751">
    <property type="entry name" value="DDE_Tnp_1_6"/>
    <property type="match status" value="1"/>
</dbReference>